<dbReference type="KEGG" id="ssm:Spirs_3391"/>
<sequence length="358" mass="41679">MGSNEKDTVDLEVYKKAFKATAYALILIDSKGCVMDVNNSFLRLWNINNPCNVLGRHVSFLLKKNHIYKELKTTIEKGSNWSGKLTAVDKKNSDFEIFASVSAIRDNQKKIRYALLSIIDITEQHDPLYHLSNGQEHCHFLTEATHDAYWLINFEGEIIDCNVNACRMLHYSRDEMIHKKVSEIDATEGTKAMDFFLQGMVRRETKNLKTKHRTKNGELIDVDIIGMYWKPRNQFIGFIRDITQHEQLSEELRQTSKNIEALNQTLSTVMNKTYFNHDDQQCLDSIQVLPIELLKKLSPNELKISHLITQGYTSKEIGSIMNLSERTVENYRQAIRMKLDIKDRSINLRRVLRKYYLP</sequence>
<evidence type="ECO:0000256" key="2">
    <source>
        <dbReference type="ARBA" id="ARBA00023125"/>
    </source>
</evidence>
<accession>E1R2C2</accession>
<organism evidence="6 7">
    <name type="scientific">Sediminispirochaeta smaragdinae (strain DSM 11293 / JCM 15392 / SEBR 4228)</name>
    <name type="common">Spirochaeta smaragdinae</name>
    <dbReference type="NCBI Taxonomy" id="573413"/>
    <lineage>
        <taxon>Bacteria</taxon>
        <taxon>Pseudomonadati</taxon>
        <taxon>Spirochaetota</taxon>
        <taxon>Spirochaetia</taxon>
        <taxon>Spirochaetales</taxon>
        <taxon>Spirochaetaceae</taxon>
        <taxon>Sediminispirochaeta</taxon>
    </lineage>
</organism>
<keyword evidence="3" id="KW-0804">Transcription</keyword>
<name>E1R2C2_SEDSS</name>
<proteinExistence type="predicted"/>
<reference evidence="6 7" key="1">
    <citation type="journal article" date="2010" name="Stand. Genomic Sci.">
        <title>Complete genome sequence of Spirochaeta smaragdinae type strain (SEBR 4228).</title>
        <authorList>
            <person name="Mavromatis K."/>
            <person name="Yasawong M."/>
            <person name="Chertkov O."/>
            <person name="Lapidus A."/>
            <person name="Lucas S."/>
            <person name="Nolan M."/>
            <person name="Del Rio T.G."/>
            <person name="Tice H."/>
            <person name="Cheng J.F."/>
            <person name="Pitluck S."/>
            <person name="Liolios K."/>
            <person name="Ivanova N."/>
            <person name="Tapia R."/>
            <person name="Han C."/>
            <person name="Bruce D."/>
            <person name="Goodwin L."/>
            <person name="Pati A."/>
            <person name="Chen A."/>
            <person name="Palaniappan K."/>
            <person name="Land M."/>
            <person name="Hauser L."/>
            <person name="Chang Y.J."/>
            <person name="Jeffries C.D."/>
            <person name="Detter J.C."/>
            <person name="Rohde M."/>
            <person name="Brambilla E."/>
            <person name="Spring S."/>
            <person name="Goker M."/>
            <person name="Sikorski J."/>
            <person name="Woyke T."/>
            <person name="Bristow J."/>
            <person name="Eisen J.A."/>
            <person name="Markowitz V."/>
            <person name="Hugenholtz P."/>
            <person name="Klenk H.P."/>
            <person name="Kyrpides N.C."/>
        </authorList>
    </citation>
    <scope>NUCLEOTIDE SEQUENCE [LARGE SCALE GENOMIC DNA]</scope>
    <source>
        <strain evidence="7">DSM 11293 / JCM 15392 / SEBR 4228</strain>
    </source>
</reference>
<dbReference type="CDD" id="cd06170">
    <property type="entry name" value="LuxR_C_like"/>
    <property type="match status" value="1"/>
</dbReference>
<keyword evidence="2" id="KW-0238">DNA-binding</keyword>
<dbReference type="GO" id="GO:0006355">
    <property type="term" value="P:regulation of DNA-templated transcription"/>
    <property type="evidence" value="ECO:0007669"/>
    <property type="project" value="InterPro"/>
</dbReference>
<dbReference type="Gene3D" id="3.30.450.20">
    <property type="entry name" value="PAS domain"/>
    <property type="match status" value="2"/>
</dbReference>
<evidence type="ECO:0000256" key="4">
    <source>
        <dbReference type="SAM" id="Coils"/>
    </source>
</evidence>
<gene>
    <name evidence="6" type="ordered locus">Spirs_3391</name>
</gene>
<dbReference type="SUPFAM" id="SSF46894">
    <property type="entry name" value="C-terminal effector domain of the bipartite response regulators"/>
    <property type="match status" value="1"/>
</dbReference>
<feature type="domain" description="HTH luxR-type" evidence="5">
    <location>
        <begin position="290"/>
        <end position="355"/>
    </location>
</feature>
<keyword evidence="4" id="KW-0175">Coiled coil</keyword>
<dbReference type="InterPro" id="IPR000014">
    <property type="entry name" value="PAS"/>
</dbReference>
<dbReference type="AlphaFoldDB" id="E1R2C2"/>
<dbReference type="Gene3D" id="1.10.10.10">
    <property type="entry name" value="Winged helix-like DNA-binding domain superfamily/Winged helix DNA-binding domain"/>
    <property type="match status" value="1"/>
</dbReference>
<dbReference type="eggNOG" id="COG2197">
    <property type="taxonomic scope" value="Bacteria"/>
</dbReference>
<protein>
    <submittedName>
        <fullName evidence="6">Transcriptional regulator, LuxR family</fullName>
    </submittedName>
</protein>
<evidence type="ECO:0000256" key="3">
    <source>
        <dbReference type="ARBA" id="ARBA00023163"/>
    </source>
</evidence>
<feature type="coiled-coil region" evidence="4">
    <location>
        <begin position="242"/>
        <end position="272"/>
    </location>
</feature>
<dbReference type="InterPro" id="IPR036388">
    <property type="entry name" value="WH-like_DNA-bd_sf"/>
</dbReference>
<dbReference type="Pfam" id="PF13426">
    <property type="entry name" value="PAS_9"/>
    <property type="match status" value="2"/>
</dbReference>
<dbReference type="STRING" id="573413.Spirs_3391"/>
<dbReference type="OrthoDB" id="5522855at2"/>
<dbReference type="InterPro" id="IPR000792">
    <property type="entry name" value="Tscrpt_reg_LuxR_C"/>
</dbReference>
<dbReference type="HOGENOM" id="CLU_773646_0_0_12"/>
<keyword evidence="7" id="KW-1185">Reference proteome</keyword>
<dbReference type="PANTHER" id="PTHR44688:SF16">
    <property type="entry name" value="DNA-BINDING TRANSCRIPTIONAL ACTIVATOR DEVR_DOSR"/>
    <property type="match status" value="1"/>
</dbReference>
<evidence type="ECO:0000256" key="1">
    <source>
        <dbReference type="ARBA" id="ARBA00023015"/>
    </source>
</evidence>
<dbReference type="Pfam" id="PF00196">
    <property type="entry name" value="GerE"/>
    <property type="match status" value="1"/>
</dbReference>
<evidence type="ECO:0000313" key="7">
    <source>
        <dbReference type="Proteomes" id="UP000002318"/>
    </source>
</evidence>
<dbReference type="CDD" id="cd00130">
    <property type="entry name" value="PAS"/>
    <property type="match status" value="1"/>
</dbReference>
<dbReference type="PROSITE" id="PS50043">
    <property type="entry name" value="HTH_LUXR_2"/>
    <property type="match status" value="1"/>
</dbReference>
<dbReference type="PANTHER" id="PTHR44688">
    <property type="entry name" value="DNA-BINDING TRANSCRIPTIONAL ACTIVATOR DEVR_DOSR"/>
    <property type="match status" value="1"/>
</dbReference>
<keyword evidence="1" id="KW-0805">Transcription regulation</keyword>
<dbReference type="InterPro" id="IPR035965">
    <property type="entry name" value="PAS-like_dom_sf"/>
</dbReference>
<dbReference type="GO" id="GO:0003677">
    <property type="term" value="F:DNA binding"/>
    <property type="evidence" value="ECO:0007669"/>
    <property type="project" value="UniProtKB-KW"/>
</dbReference>
<dbReference type="EMBL" id="CP002116">
    <property type="protein sequence ID" value="ADK82482.1"/>
    <property type="molecule type" value="Genomic_DNA"/>
</dbReference>
<dbReference type="Proteomes" id="UP000002318">
    <property type="component" value="Chromosome"/>
</dbReference>
<dbReference type="SUPFAM" id="SSF55785">
    <property type="entry name" value="PYP-like sensor domain (PAS domain)"/>
    <property type="match status" value="2"/>
</dbReference>
<dbReference type="PROSITE" id="PS00622">
    <property type="entry name" value="HTH_LUXR_1"/>
    <property type="match status" value="1"/>
</dbReference>
<evidence type="ECO:0000313" key="6">
    <source>
        <dbReference type="EMBL" id="ADK82482.1"/>
    </source>
</evidence>
<dbReference type="PRINTS" id="PR00038">
    <property type="entry name" value="HTHLUXR"/>
</dbReference>
<evidence type="ECO:0000259" key="5">
    <source>
        <dbReference type="PROSITE" id="PS50043"/>
    </source>
</evidence>
<dbReference type="NCBIfam" id="TIGR00229">
    <property type="entry name" value="sensory_box"/>
    <property type="match status" value="2"/>
</dbReference>
<dbReference type="SMART" id="SM00421">
    <property type="entry name" value="HTH_LUXR"/>
    <property type="match status" value="1"/>
</dbReference>
<dbReference type="eggNOG" id="COG3290">
    <property type="taxonomic scope" value="Bacteria"/>
</dbReference>
<dbReference type="InterPro" id="IPR016032">
    <property type="entry name" value="Sig_transdc_resp-reg_C-effctor"/>
</dbReference>
<dbReference type="SMART" id="SM00091">
    <property type="entry name" value="PAS"/>
    <property type="match status" value="2"/>
</dbReference>